<gene>
    <name evidence="2" type="ORF">C8F04DRAFT_965734</name>
</gene>
<feature type="region of interest" description="Disordered" evidence="1">
    <location>
        <begin position="172"/>
        <end position="200"/>
    </location>
</feature>
<feature type="compositionally biased region" description="Low complexity" evidence="1">
    <location>
        <begin position="190"/>
        <end position="200"/>
    </location>
</feature>
<evidence type="ECO:0000313" key="3">
    <source>
        <dbReference type="Proteomes" id="UP001218188"/>
    </source>
</evidence>
<evidence type="ECO:0000256" key="1">
    <source>
        <dbReference type="SAM" id="MobiDB-lite"/>
    </source>
</evidence>
<dbReference type="AlphaFoldDB" id="A0AAD6SGV0"/>
<evidence type="ECO:0000313" key="2">
    <source>
        <dbReference type="EMBL" id="KAJ7026927.1"/>
    </source>
</evidence>
<accession>A0AAD6SGV0</accession>
<protein>
    <submittedName>
        <fullName evidence="2">Uncharacterized protein</fullName>
    </submittedName>
</protein>
<sequence>MGAPSRKRLRGASHNEELPPWECDPSYGIVHPSGCSPCRSYISHISDAKHARSSSIERAFKQLDDQLDTYFFDGVAEGRRRQRADDHDRLRDLDRARSDAVATVGRVRNESREIKLQLSLIKTQLRLAQVECDTLRKRLECLTTQGSENSPHVEGVRDGLEVERMLLDPNETQDVEQNCPPHSHDASPLSPSNPEDSSGSSAILQITLARPDSSSASKPEARVSRVNLPPRPTVEVIASSGAPDLRRTPKTLRQLQYLMNKAHQPGNDECLAKVKMLCAEAHQTRREEKTELQRYILANWRNPDPSALPSPLLPFRANNPRMDDPVEVWHAYLTTHQGSWPRGVRRQADGSPHMGDLKASRTVARLRPIISDNNGDTARNEFMACVAQLFACAGMYQDLLRRNSLTVAPVVSYKPYLATAFSVTPADVARHFAAAGITVAEAEAELEPWAQEYQAAVVFPTGSIEPRYPKSHHAKSPHVYRSRARQYDPEDRFGWR</sequence>
<dbReference type="EMBL" id="JARJCM010000131">
    <property type="protein sequence ID" value="KAJ7026927.1"/>
    <property type="molecule type" value="Genomic_DNA"/>
</dbReference>
<feature type="compositionally biased region" description="Basic residues" evidence="1">
    <location>
        <begin position="469"/>
        <end position="484"/>
    </location>
</feature>
<comment type="caution">
    <text evidence="2">The sequence shown here is derived from an EMBL/GenBank/DDBJ whole genome shotgun (WGS) entry which is preliminary data.</text>
</comment>
<feature type="compositionally biased region" description="Basic and acidic residues" evidence="1">
    <location>
        <begin position="485"/>
        <end position="496"/>
    </location>
</feature>
<dbReference type="Proteomes" id="UP001218188">
    <property type="component" value="Unassembled WGS sequence"/>
</dbReference>
<reference evidence="2" key="1">
    <citation type="submission" date="2023-03" db="EMBL/GenBank/DDBJ databases">
        <title>Massive genome expansion in bonnet fungi (Mycena s.s.) driven by repeated elements and novel gene families across ecological guilds.</title>
        <authorList>
            <consortium name="Lawrence Berkeley National Laboratory"/>
            <person name="Harder C.B."/>
            <person name="Miyauchi S."/>
            <person name="Viragh M."/>
            <person name="Kuo A."/>
            <person name="Thoen E."/>
            <person name="Andreopoulos B."/>
            <person name="Lu D."/>
            <person name="Skrede I."/>
            <person name="Drula E."/>
            <person name="Henrissat B."/>
            <person name="Morin E."/>
            <person name="Kohler A."/>
            <person name="Barry K."/>
            <person name="LaButti K."/>
            <person name="Morin E."/>
            <person name="Salamov A."/>
            <person name="Lipzen A."/>
            <person name="Mereny Z."/>
            <person name="Hegedus B."/>
            <person name="Baldrian P."/>
            <person name="Stursova M."/>
            <person name="Weitz H."/>
            <person name="Taylor A."/>
            <person name="Grigoriev I.V."/>
            <person name="Nagy L.G."/>
            <person name="Martin F."/>
            <person name="Kauserud H."/>
        </authorList>
    </citation>
    <scope>NUCLEOTIDE SEQUENCE</scope>
    <source>
        <strain evidence="2">CBHHK200</strain>
    </source>
</reference>
<feature type="region of interest" description="Disordered" evidence="1">
    <location>
        <begin position="468"/>
        <end position="496"/>
    </location>
</feature>
<organism evidence="2 3">
    <name type="scientific">Mycena alexandri</name>
    <dbReference type="NCBI Taxonomy" id="1745969"/>
    <lineage>
        <taxon>Eukaryota</taxon>
        <taxon>Fungi</taxon>
        <taxon>Dikarya</taxon>
        <taxon>Basidiomycota</taxon>
        <taxon>Agaricomycotina</taxon>
        <taxon>Agaricomycetes</taxon>
        <taxon>Agaricomycetidae</taxon>
        <taxon>Agaricales</taxon>
        <taxon>Marasmiineae</taxon>
        <taxon>Mycenaceae</taxon>
        <taxon>Mycena</taxon>
    </lineage>
</organism>
<proteinExistence type="predicted"/>
<name>A0AAD6SGV0_9AGAR</name>
<keyword evidence="3" id="KW-1185">Reference proteome</keyword>